<dbReference type="AlphaFoldDB" id="A0A1A8XTB2"/>
<sequence>MPLVISIWPSGLWCGTEAFIGGVLANAKEDEESVTESRPQFKDSVADLVSVKGDVARALV</sequence>
<evidence type="ECO:0000313" key="2">
    <source>
        <dbReference type="Proteomes" id="UP000199600"/>
    </source>
</evidence>
<keyword evidence="2" id="KW-1185">Reference proteome</keyword>
<evidence type="ECO:0000313" key="1">
    <source>
        <dbReference type="EMBL" id="SBT07752.1"/>
    </source>
</evidence>
<organism evidence="1 2">
    <name type="scientific">Candidatus Propionivibrio aalborgensis</name>
    <dbReference type="NCBI Taxonomy" id="1860101"/>
    <lineage>
        <taxon>Bacteria</taxon>
        <taxon>Pseudomonadati</taxon>
        <taxon>Pseudomonadota</taxon>
        <taxon>Betaproteobacteria</taxon>
        <taxon>Rhodocyclales</taxon>
        <taxon>Rhodocyclaceae</taxon>
        <taxon>Propionivibrio</taxon>
    </lineage>
</organism>
<gene>
    <name evidence="1" type="ORF">PROAA_2310019</name>
</gene>
<reference evidence="1 2" key="1">
    <citation type="submission" date="2016-06" db="EMBL/GenBank/DDBJ databases">
        <authorList>
            <person name="Kjaerup R.B."/>
            <person name="Dalgaard T.S."/>
            <person name="Juul-Madsen H.R."/>
        </authorList>
    </citation>
    <scope>NUCLEOTIDE SEQUENCE [LARGE SCALE GENOMIC DNA]</scope>
    <source>
        <strain evidence="1">2</strain>
    </source>
</reference>
<accession>A0A1A8XTB2</accession>
<dbReference type="Proteomes" id="UP000199600">
    <property type="component" value="Unassembled WGS sequence"/>
</dbReference>
<protein>
    <submittedName>
        <fullName evidence="1">Uncharacterized protein</fullName>
    </submittedName>
</protein>
<proteinExistence type="predicted"/>
<name>A0A1A8XTB2_9RHOO</name>
<dbReference type="EMBL" id="FLQY01000148">
    <property type="protein sequence ID" value="SBT07752.1"/>
    <property type="molecule type" value="Genomic_DNA"/>
</dbReference>